<feature type="region of interest" description="Disordered" evidence="12">
    <location>
        <begin position="20"/>
        <end position="40"/>
    </location>
</feature>
<comment type="similarity">
    <text evidence="2 11">Belongs to the TET family.</text>
</comment>
<evidence type="ECO:0000256" key="9">
    <source>
        <dbReference type="ARBA" id="ARBA00047840"/>
    </source>
</evidence>
<comment type="cofactor">
    <cofactor evidence="11">
        <name>Zn(2+)</name>
        <dbReference type="ChEBI" id="CHEBI:29105"/>
    </cofactor>
    <text evidence="11">The zinc ions have a structural role.</text>
</comment>
<dbReference type="SMART" id="SM01333">
    <property type="entry name" value="Tet_JBP"/>
    <property type="match status" value="1"/>
</dbReference>
<evidence type="ECO:0000256" key="11">
    <source>
        <dbReference type="RuleBase" id="RU367064"/>
    </source>
</evidence>
<dbReference type="GO" id="GO:0060319">
    <property type="term" value="P:primitive erythrocyte differentiation"/>
    <property type="evidence" value="ECO:0007669"/>
    <property type="project" value="Ensembl"/>
</dbReference>
<dbReference type="OrthoDB" id="8854879at2759"/>
<reference evidence="14 15" key="1">
    <citation type="journal article" date="2014" name="Nat. Genet.">
        <title>Whole-genome sequence of a flatfish provides insights into ZW sex chromosome evolution and adaptation to a benthic lifestyle.</title>
        <authorList>
            <person name="Chen S."/>
            <person name="Zhang G."/>
            <person name="Shao C."/>
            <person name="Huang Q."/>
            <person name="Liu G."/>
            <person name="Zhang P."/>
            <person name="Song W."/>
            <person name="An N."/>
            <person name="Chalopin D."/>
            <person name="Volff J.N."/>
            <person name="Hong Y."/>
            <person name="Li Q."/>
            <person name="Sha Z."/>
            <person name="Zhou H."/>
            <person name="Xie M."/>
            <person name="Yu Q."/>
            <person name="Liu Y."/>
            <person name="Xiang H."/>
            <person name="Wang N."/>
            <person name="Wu K."/>
            <person name="Yang C."/>
            <person name="Zhou Q."/>
            <person name="Liao X."/>
            <person name="Yang L."/>
            <person name="Hu Q."/>
            <person name="Zhang J."/>
            <person name="Meng L."/>
            <person name="Jin L."/>
            <person name="Tian Y."/>
            <person name="Lian J."/>
            <person name="Yang J."/>
            <person name="Miao G."/>
            <person name="Liu S."/>
            <person name="Liang Z."/>
            <person name="Yan F."/>
            <person name="Li Y."/>
            <person name="Sun B."/>
            <person name="Zhang H."/>
            <person name="Zhang J."/>
            <person name="Zhu Y."/>
            <person name="Du M."/>
            <person name="Zhao Y."/>
            <person name="Schartl M."/>
            <person name="Tang Q."/>
            <person name="Wang J."/>
        </authorList>
    </citation>
    <scope>NUCLEOTIDE SEQUENCE</scope>
</reference>
<dbReference type="GO" id="GO:0005694">
    <property type="term" value="C:chromosome"/>
    <property type="evidence" value="ECO:0007669"/>
    <property type="project" value="UniProtKB-SubCell"/>
</dbReference>
<feature type="compositionally biased region" description="Basic and acidic residues" evidence="12">
    <location>
        <begin position="1723"/>
        <end position="1733"/>
    </location>
</feature>
<dbReference type="GO" id="GO:0045944">
    <property type="term" value="P:positive regulation of transcription by RNA polymerase II"/>
    <property type="evidence" value="ECO:0007669"/>
    <property type="project" value="TreeGrafter"/>
</dbReference>
<feature type="region of interest" description="Disordered" evidence="12">
    <location>
        <begin position="594"/>
        <end position="653"/>
    </location>
</feature>
<dbReference type="OMA" id="QQPNNHC"/>
<proteinExistence type="inferred from homology"/>
<feature type="region of interest" description="Disordered" evidence="12">
    <location>
        <begin position="307"/>
        <end position="326"/>
    </location>
</feature>
<feature type="region of interest" description="Disordered" evidence="12">
    <location>
        <begin position="669"/>
        <end position="717"/>
    </location>
</feature>
<dbReference type="InParanoid" id="A0A3P8UVG5"/>
<feature type="compositionally biased region" description="Polar residues" evidence="12">
    <location>
        <begin position="632"/>
        <end position="653"/>
    </location>
</feature>
<dbReference type="EC" id="1.14.11.80" evidence="11"/>
<dbReference type="InterPro" id="IPR046942">
    <property type="entry name" value="TET_oxygenase"/>
</dbReference>
<evidence type="ECO:0000313" key="15">
    <source>
        <dbReference type="Proteomes" id="UP000265120"/>
    </source>
</evidence>
<feature type="compositionally biased region" description="Polar residues" evidence="12">
    <location>
        <begin position="263"/>
        <end position="275"/>
    </location>
</feature>
<dbReference type="GO" id="GO:0071425">
    <property type="term" value="P:hematopoietic stem cell proliferation"/>
    <property type="evidence" value="ECO:0007669"/>
    <property type="project" value="Ensembl"/>
</dbReference>
<feature type="domain" description="Methylcytosine dioxygenase TET1-3 oxygenase" evidence="13">
    <location>
        <begin position="1108"/>
        <end position="1702"/>
    </location>
</feature>
<dbReference type="FunCoup" id="A0A3P8UVG5">
    <property type="interactions" value="919"/>
</dbReference>
<dbReference type="KEGG" id="csem:103383528"/>
<feature type="compositionally biased region" description="Low complexity" evidence="12">
    <location>
        <begin position="1330"/>
        <end position="1378"/>
    </location>
</feature>
<evidence type="ECO:0000256" key="5">
    <source>
        <dbReference type="ARBA" id="ARBA00022833"/>
    </source>
</evidence>
<dbReference type="STRING" id="244447.ENSCSEP00000004250"/>
<dbReference type="Pfam" id="PF12851">
    <property type="entry name" value="Tet_JBP"/>
    <property type="match status" value="1"/>
</dbReference>
<feature type="compositionally biased region" description="Polar residues" evidence="12">
    <location>
        <begin position="1315"/>
        <end position="1328"/>
    </location>
</feature>
<keyword evidence="3" id="KW-0158">Chromosome</keyword>
<evidence type="ECO:0000256" key="6">
    <source>
        <dbReference type="ARBA" id="ARBA00022964"/>
    </source>
</evidence>
<dbReference type="GO" id="GO:0007219">
    <property type="term" value="P:Notch signaling pathway"/>
    <property type="evidence" value="ECO:0007669"/>
    <property type="project" value="Ensembl"/>
</dbReference>
<organism evidence="14 15">
    <name type="scientific">Cynoglossus semilaevis</name>
    <name type="common">Tongue sole</name>
    <dbReference type="NCBI Taxonomy" id="244447"/>
    <lineage>
        <taxon>Eukaryota</taxon>
        <taxon>Metazoa</taxon>
        <taxon>Chordata</taxon>
        <taxon>Craniata</taxon>
        <taxon>Vertebrata</taxon>
        <taxon>Euteleostomi</taxon>
        <taxon>Actinopterygii</taxon>
        <taxon>Neopterygii</taxon>
        <taxon>Teleostei</taxon>
        <taxon>Neoteleostei</taxon>
        <taxon>Acanthomorphata</taxon>
        <taxon>Carangaria</taxon>
        <taxon>Pleuronectiformes</taxon>
        <taxon>Pleuronectoidei</taxon>
        <taxon>Cynoglossidae</taxon>
        <taxon>Cynoglossinae</taxon>
        <taxon>Cynoglossus</taxon>
    </lineage>
</organism>
<keyword evidence="8 11" id="KW-0408">Iron</keyword>
<comment type="cofactor">
    <cofactor evidence="11">
        <name>Fe(2+)</name>
        <dbReference type="ChEBI" id="CHEBI:29033"/>
    </cofactor>
    <text evidence="11">Binds 1 Fe(2+) ion per subunit.</text>
</comment>
<feature type="region of interest" description="Disordered" evidence="12">
    <location>
        <begin position="1315"/>
        <end position="1435"/>
    </location>
</feature>
<dbReference type="GO" id="GO:0008270">
    <property type="term" value="F:zinc ion binding"/>
    <property type="evidence" value="ECO:0007669"/>
    <property type="project" value="UniProtKB-UniRule"/>
</dbReference>
<dbReference type="RefSeq" id="XP_008314896.1">
    <property type="nucleotide sequence ID" value="XM_008316674.3"/>
</dbReference>
<comment type="subcellular location">
    <subcellularLocation>
        <location evidence="1">Chromosome</location>
    </subcellularLocation>
</comment>
<evidence type="ECO:0000256" key="3">
    <source>
        <dbReference type="ARBA" id="ARBA00022454"/>
    </source>
</evidence>
<evidence type="ECO:0000256" key="7">
    <source>
        <dbReference type="ARBA" id="ARBA00023002"/>
    </source>
</evidence>
<dbReference type="Ensembl" id="ENSCSET00000004305.1">
    <property type="protein sequence ID" value="ENSCSEP00000004250.1"/>
    <property type="gene ID" value="ENSCSEG00000002763.1"/>
</dbReference>
<feature type="compositionally biased region" description="Low complexity" evidence="12">
    <location>
        <begin position="708"/>
        <end position="717"/>
    </location>
</feature>
<dbReference type="GeneTree" id="ENSGT00940000160003"/>
<dbReference type="GO" id="GO:0002244">
    <property type="term" value="P:hematopoietic progenitor cell differentiation"/>
    <property type="evidence" value="ECO:0007669"/>
    <property type="project" value="Ensembl"/>
</dbReference>
<dbReference type="GO" id="GO:0098508">
    <property type="term" value="P:endothelial to hematopoietic transition"/>
    <property type="evidence" value="ECO:0007669"/>
    <property type="project" value="Ensembl"/>
</dbReference>
<comment type="catalytic activity">
    <reaction evidence="9 11">
        <text>a 5-formyl-2'-deoxycytidine in DNA + 2-oxoglutarate + O2 = a 5-carboxyl-2'-deoxycytidine in DNA + succinate + CO2 + H(+)</text>
        <dbReference type="Rhea" id="RHEA:53832"/>
        <dbReference type="Rhea" id="RHEA-COMP:13656"/>
        <dbReference type="Rhea" id="RHEA-COMP:13657"/>
        <dbReference type="ChEBI" id="CHEBI:15378"/>
        <dbReference type="ChEBI" id="CHEBI:15379"/>
        <dbReference type="ChEBI" id="CHEBI:16526"/>
        <dbReference type="ChEBI" id="CHEBI:16810"/>
        <dbReference type="ChEBI" id="CHEBI:30031"/>
        <dbReference type="ChEBI" id="CHEBI:137731"/>
        <dbReference type="ChEBI" id="CHEBI:137732"/>
        <dbReference type="EC" id="1.14.11.80"/>
    </reaction>
</comment>
<evidence type="ECO:0000313" key="14">
    <source>
        <dbReference type="Ensembl" id="ENSCSEP00000004250.1"/>
    </source>
</evidence>
<dbReference type="GO" id="GO:0035516">
    <property type="term" value="F:broad specificity oxidative DNA demethylase activity"/>
    <property type="evidence" value="ECO:0007669"/>
    <property type="project" value="Ensembl"/>
</dbReference>
<evidence type="ECO:0000256" key="10">
    <source>
        <dbReference type="ARBA" id="ARBA00049431"/>
    </source>
</evidence>
<dbReference type="Proteomes" id="UP000265120">
    <property type="component" value="Chromosome 9"/>
</dbReference>
<keyword evidence="4 11" id="KW-0479">Metal-binding</keyword>
<keyword evidence="7 11" id="KW-0560">Oxidoreductase</keyword>
<dbReference type="RefSeq" id="XP_024914054.1">
    <property type="nucleotide sequence ID" value="XM_025058286.1"/>
</dbReference>
<feature type="region of interest" description="Disordered" evidence="12">
    <location>
        <begin position="1605"/>
        <end position="1638"/>
    </location>
</feature>
<dbReference type="InterPro" id="IPR024779">
    <property type="entry name" value="2OGFeDO_JBP1/TET_oxygenase_dom"/>
</dbReference>
<dbReference type="CTD" id="54790"/>
<comment type="catalytic activity">
    <reaction evidence="10 11">
        <text>a 5-hydroxymethyl-2'-deoxycytidine in DNA + 2-oxoglutarate + O2 = a 5-formyl-2'-deoxycytidine in DNA + succinate + CO2 + H2O</text>
        <dbReference type="Rhea" id="RHEA:53828"/>
        <dbReference type="Rhea" id="RHEA-COMP:13315"/>
        <dbReference type="Rhea" id="RHEA-COMP:13656"/>
        <dbReference type="ChEBI" id="CHEBI:15377"/>
        <dbReference type="ChEBI" id="CHEBI:15379"/>
        <dbReference type="ChEBI" id="CHEBI:16526"/>
        <dbReference type="ChEBI" id="CHEBI:16810"/>
        <dbReference type="ChEBI" id="CHEBI:30031"/>
        <dbReference type="ChEBI" id="CHEBI:136731"/>
        <dbReference type="ChEBI" id="CHEBI:137731"/>
        <dbReference type="EC" id="1.14.11.80"/>
    </reaction>
</comment>
<dbReference type="PANTHER" id="PTHR23358">
    <property type="entry name" value="METHYLCYTOSINE DIOXYGENASE TET"/>
    <property type="match status" value="1"/>
</dbReference>
<feature type="compositionally biased region" description="Polar residues" evidence="12">
    <location>
        <begin position="530"/>
        <end position="549"/>
    </location>
</feature>
<dbReference type="GO" id="GO:0040029">
    <property type="term" value="P:epigenetic regulation of gene expression"/>
    <property type="evidence" value="ECO:0007669"/>
    <property type="project" value="InterPro"/>
</dbReference>
<comment type="function">
    <text evidence="11">Dioxygenase that catalyzes the conversion of the modified genomic base 5-methylcytosine (5mC) into 5-hydroxymethylcytosine (5hmC) and plays a key role in epigenetic chromatin reprogramming during embryonic development.</text>
</comment>
<protein>
    <recommendedName>
        <fullName evidence="11">Methylcytosine dioxygenase TET</fullName>
        <ecNumber evidence="11">1.14.11.80</ecNumber>
    </recommendedName>
</protein>
<keyword evidence="5 11" id="KW-0862">Zinc</keyword>
<keyword evidence="6 11" id="KW-0223">Dioxygenase</keyword>
<keyword evidence="15" id="KW-1185">Reference proteome</keyword>
<dbReference type="InterPro" id="IPR040175">
    <property type="entry name" value="TET1/2/3"/>
</dbReference>
<evidence type="ECO:0000256" key="2">
    <source>
        <dbReference type="ARBA" id="ARBA00007502"/>
    </source>
</evidence>
<sequence length="1800" mass="199547">METEQTSHEKEESLMLSQFGTPQGIPHKLQNGSQSSERDLQINGDTNWNHFKPNTGVNCMKRHSPSLGQGLFDQGAYMMNGEFMNGELKHALTEQSLLVHQPKRPKIDPGMKGNADRSSSLLDNFPALTRATEFECNAQHREVTLDKRHCNFQNGDIFYLPRDKHVSVPNGAISPPSTMETTPGDLLEKTLSQYYPEQVSIATNTSGTPHNAANSVLANKLPSEGAQQLSLTSGLHMSAQMPETQEEQNVTSGNAEASKDYSPATNTVNGYSNSFGIEHQQPAHQQQLPTHSGQELAAGYLAGMSLPKSTANTSQQQNGSQCYPTDNVSQGLYGKSSPVFTQTSFLNQGAPLQSSETGFNAGPYSERQKMGQVEGLGTVRHQHFSTDSGHQHGIQPQNIKPHVGDRIRPMTDSLKHSVVENRIENISNHRSNLSSTSHQRGWIELNASHPHQQPQSGQSTLAPDQDIWKGLSAKSQSDPRAANHHLHRQMLQLTPEQRPDTDFMDSSQRANNVQKKQQDCLPGQPHCVSAQHNTATEWQQSSSEASQMHQPLPEQLKFTPNQSTVRHYHNQVQSDPLCEDPDLQKILSPEILTTQQQHCHQQRPLSHPPQYEGQRPPSTNYRPHSQPPPGHQQLQPSQSNKAISGQVNNSQNQHGENALFSYNNSKEIQQLQQSLRENSPNAGNSSLKQYQPQQANSNCQELNNKDFPQLSSQSQPQLLQGALNPQVSTQMYLEQQLKTSSTQVQSGPRLPMGPLSPSRDFQRHAALRMHLLQRQDRQNLPYPAQGLIDPKSSFKCIKLENGPRFEASALQQQEQNVKMQGGIQVKQENQESLCMQSKSQGSILASMEQSLKQYQLSPVFEKKSFVINAANKVKVESSGSVTVLSTNTEINGVESFAAATNAVSVKNTPEITPKKENLLQSFMESPMKLLDTPIKNLLDTPLKTQYDIASCHCVEQISEKDEGPYYTHLGSAPSVAGIREMMEKRSGLTGSAIRIEKVIYTGKEGKSTQGCPIAKWVIRRSSVEEKVLVLVKQRNGHTCETACIIVVMLIWEGIQPGLADRLYFELSETLTKHGAHTQRRCALNEERTCACQGLDPDFSGASFSFGCSWSMYYNGCKFARSKIPRKFKLLGDDVKEEEKLEKELQNLATLLGPLYKTMAPEAYGNQVEHERRAPDCRLGLKEGRPFSGVTACMDFCAHAHRDLHNMQGGSTVVCTLTREDNREIGKIPEDEQLHVLPLYKASNTDEFGSEEGQLDKIKSGAIQVLSTFRREVRMLSEPAKSCRQKKLEAKKAAANKNAMLESANDKAEKALLSKQKTGSLENTTQSTHVAGPIPGAIGAALHQGLPQHQPGAHPQQLQQIQQLQQLQQQQQQQHQRILPPYPGSTNAPNYPKYPGHPGSFPSTSKPGSLYPPQPPTPTSPYHSPLHTPNSYMNRQNQPYPGFKGNGGMPIDNFLPYYASNPKHMDMYQQQRPALYPEQQYSAHHRYEVNYPPMYGQPGMQVDGYNPCNMRPVPSMRPYTPYGPNGGTELQFMDPLSRTSNPVHGGLDYTSAVSQGTQFGGYPNPYLSRGPQMLPPGQDPFKMQIKTEMGMPGPQMTSSQLGAGCLKPEPQPGLGHPNGSLLASGIKQEPGTPQTPTTPQKPVIWSDNEHNFLDPDIGGVAVAPSHGSVLIECAKRELHATTPLKNPDRQHPTRISLVFYQHKNLNEAKHGLALWEAKMAEKAREKEEDAERNGGEGTPSKSNKKGVKREHSESYDPNTVPPYKRFIQRLLEGSLSCTTNTYVSTTPYAFTKVTGPYSKFM</sequence>
<evidence type="ECO:0000259" key="13">
    <source>
        <dbReference type="SMART" id="SM01333"/>
    </source>
</evidence>
<dbReference type="GeneID" id="103383528"/>
<feature type="compositionally biased region" description="Polar residues" evidence="12">
    <location>
        <begin position="504"/>
        <end position="515"/>
    </location>
</feature>
<reference evidence="14" key="2">
    <citation type="submission" date="2025-08" db="UniProtKB">
        <authorList>
            <consortium name="Ensembl"/>
        </authorList>
    </citation>
    <scope>IDENTIFICATION</scope>
</reference>
<feature type="region of interest" description="Disordered" evidence="12">
    <location>
        <begin position="240"/>
        <end position="275"/>
    </location>
</feature>
<accession>A0A3P8UVG5</accession>
<evidence type="ECO:0000256" key="1">
    <source>
        <dbReference type="ARBA" id="ARBA00004286"/>
    </source>
</evidence>
<evidence type="ECO:0000256" key="12">
    <source>
        <dbReference type="SAM" id="MobiDB-lite"/>
    </source>
</evidence>
<dbReference type="GO" id="GO:0070579">
    <property type="term" value="F:DNA 5-methylcytosine dioxygenase activity"/>
    <property type="evidence" value="ECO:0007669"/>
    <property type="project" value="UniProtKB-UniRule"/>
</dbReference>
<dbReference type="GO" id="GO:0141166">
    <property type="term" value="P:chromosomal 5-methylcytosine DNA demethylation pathway"/>
    <property type="evidence" value="ECO:0007669"/>
    <property type="project" value="UniProtKB-UniRule"/>
</dbReference>
<feature type="compositionally biased region" description="Polar residues" evidence="12">
    <location>
        <begin position="669"/>
        <end position="702"/>
    </location>
</feature>
<reference evidence="14" key="3">
    <citation type="submission" date="2025-09" db="UniProtKB">
        <authorList>
            <consortium name="Ensembl"/>
        </authorList>
    </citation>
    <scope>IDENTIFICATION</scope>
</reference>
<dbReference type="GO" id="GO:0005634">
    <property type="term" value="C:nucleus"/>
    <property type="evidence" value="ECO:0007669"/>
    <property type="project" value="UniProtKB-UniRule"/>
</dbReference>
<feature type="compositionally biased region" description="Low complexity" evidence="12">
    <location>
        <begin position="1629"/>
        <end position="1638"/>
    </location>
</feature>
<feature type="compositionally biased region" description="Pro residues" evidence="12">
    <location>
        <begin position="1409"/>
        <end position="1418"/>
    </location>
</feature>
<feature type="region of interest" description="Disordered" evidence="12">
    <location>
        <begin position="495"/>
        <end position="551"/>
    </location>
</feature>
<dbReference type="PANTHER" id="PTHR23358:SF3">
    <property type="entry name" value="METHYLCYTOSINE DIOXYGENASE TET2"/>
    <property type="match status" value="1"/>
</dbReference>
<evidence type="ECO:0000256" key="8">
    <source>
        <dbReference type="ARBA" id="ARBA00023004"/>
    </source>
</evidence>
<feature type="compositionally biased region" description="Low complexity" evidence="12">
    <location>
        <begin position="1419"/>
        <end position="1428"/>
    </location>
</feature>
<feature type="region of interest" description="Disordered" evidence="12">
    <location>
        <begin position="384"/>
        <end position="404"/>
    </location>
</feature>
<name>A0A3P8UVG5_CYNSE</name>
<feature type="compositionally biased region" description="Polar residues" evidence="12">
    <location>
        <begin position="240"/>
        <end position="255"/>
    </location>
</feature>
<feature type="region of interest" description="Disordered" evidence="12">
    <location>
        <begin position="1723"/>
        <end position="1759"/>
    </location>
</feature>
<comment type="catalytic activity">
    <reaction evidence="11">
        <text>a 5-methyl-2'-deoxycytidine in DNA + 2-oxoglutarate + O2 = a 5-hydroxymethyl-2'-deoxycytidine in DNA + succinate + CO2</text>
        <dbReference type="Rhea" id="RHEA:52636"/>
        <dbReference type="Rhea" id="RHEA-COMP:11370"/>
        <dbReference type="Rhea" id="RHEA-COMP:13315"/>
        <dbReference type="ChEBI" id="CHEBI:15379"/>
        <dbReference type="ChEBI" id="CHEBI:16526"/>
        <dbReference type="ChEBI" id="CHEBI:16810"/>
        <dbReference type="ChEBI" id="CHEBI:30031"/>
        <dbReference type="ChEBI" id="CHEBI:85454"/>
        <dbReference type="ChEBI" id="CHEBI:136731"/>
        <dbReference type="EC" id="1.14.11.80"/>
    </reaction>
</comment>
<dbReference type="GO" id="GO:0016055">
    <property type="term" value="P:Wnt signaling pathway"/>
    <property type="evidence" value="ECO:0007669"/>
    <property type="project" value="Ensembl"/>
</dbReference>
<evidence type="ECO:0000256" key="4">
    <source>
        <dbReference type="ARBA" id="ARBA00022723"/>
    </source>
</evidence>